<dbReference type="RefSeq" id="WP_035927097.1">
    <property type="nucleotide sequence ID" value="NZ_JSUH01000008.1"/>
</dbReference>
<dbReference type="SUPFAM" id="SSF56281">
    <property type="entry name" value="Metallo-hydrolase/oxidoreductase"/>
    <property type="match status" value="1"/>
</dbReference>
<evidence type="ECO:0000259" key="1">
    <source>
        <dbReference type="SMART" id="SM00849"/>
    </source>
</evidence>
<dbReference type="OrthoDB" id="2971563at2"/>
<organism evidence="2 3">
    <name type="scientific">Kocuria rosea subsp. polaris</name>
    <dbReference type="NCBI Taxonomy" id="136273"/>
    <lineage>
        <taxon>Bacteria</taxon>
        <taxon>Bacillati</taxon>
        <taxon>Actinomycetota</taxon>
        <taxon>Actinomycetes</taxon>
        <taxon>Micrococcales</taxon>
        <taxon>Micrococcaceae</taxon>
        <taxon>Kocuria</taxon>
    </lineage>
</organism>
<dbReference type="InterPro" id="IPR050855">
    <property type="entry name" value="NDM-1-like"/>
</dbReference>
<dbReference type="Proteomes" id="UP000030466">
    <property type="component" value="Unassembled WGS sequence"/>
</dbReference>
<dbReference type="Pfam" id="PF00753">
    <property type="entry name" value="Lactamase_B"/>
    <property type="match status" value="1"/>
</dbReference>
<dbReference type="SMART" id="SM00849">
    <property type="entry name" value="Lactamase_B"/>
    <property type="match status" value="1"/>
</dbReference>
<dbReference type="Gene3D" id="3.60.15.10">
    <property type="entry name" value="Ribonuclease Z/Hydroxyacylglutathione hydrolase-like"/>
    <property type="match status" value="1"/>
</dbReference>
<dbReference type="PANTHER" id="PTHR42951:SF14">
    <property type="entry name" value="METALLO-BETA-LACTAMASE SUPERFAMILY PROTEIN"/>
    <property type="match status" value="1"/>
</dbReference>
<evidence type="ECO:0000313" key="2">
    <source>
        <dbReference type="EMBL" id="KHD97402.1"/>
    </source>
</evidence>
<keyword evidence="3" id="KW-1185">Reference proteome</keyword>
<sequence>MTRWTTAENLHDLGSGTTLVTGPNANWLILREGSSCTLIDCGYPGDRTLVDASLRAAGVPGLPDAVVITHAHADHIGTLGRFVAAGVPVHCSAAEVPNMAGTAREQIGPRESLPRAARSWKWLTWSIHAIRVGGLKDVTVDPEALTPFTPDATALDVPGSPRPVATTGHTSGHTSYLIGGTGVLASGDAVITDHMVAEKHGVPQLLADPFHHDLSTASRTAVRLLSDTDFDVLAPGHGPPLRVPAGRRLSIH</sequence>
<comment type="caution">
    <text evidence="2">The sequence shown here is derived from an EMBL/GenBank/DDBJ whole genome shotgun (WGS) entry which is preliminary data.</text>
</comment>
<dbReference type="AlphaFoldDB" id="A0A0A6YCG6"/>
<dbReference type="EMBL" id="JSUH01000008">
    <property type="protein sequence ID" value="KHD97402.1"/>
    <property type="molecule type" value="Genomic_DNA"/>
</dbReference>
<feature type="domain" description="Metallo-beta-lactamase" evidence="1">
    <location>
        <begin position="33"/>
        <end position="237"/>
    </location>
</feature>
<dbReference type="PANTHER" id="PTHR42951">
    <property type="entry name" value="METALLO-BETA-LACTAMASE DOMAIN-CONTAINING"/>
    <property type="match status" value="1"/>
</dbReference>
<evidence type="ECO:0000313" key="3">
    <source>
        <dbReference type="Proteomes" id="UP000030466"/>
    </source>
</evidence>
<gene>
    <name evidence="2" type="ORF">GY22_10445</name>
</gene>
<protein>
    <recommendedName>
        <fullName evidence="1">Metallo-beta-lactamase domain-containing protein</fullName>
    </recommendedName>
</protein>
<reference evidence="2 3" key="1">
    <citation type="journal article" date="2003" name="Int. J. Syst. Evol. Microbiol.">
        <title>Kocuria polaris sp. nov., an orange-pigmented psychrophilic bacterium isolated from an Antarctic cyanobacterial mat sample.</title>
        <authorList>
            <person name="Reddy G.S."/>
            <person name="Prakash J.S."/>
            <person name="Prabahar V."/>
            <person name="Matsumoto G.I."/>
            <person name="Stackebrandt E."/>
            <person name="Shivaji S."/>
        </authorList>
    </citation>
    <scope>NUCLEOTIDE SEQUENCE [LARGE SCALE GENOMIC DNA]</scope>
    <source>
        <strain evidence="2 3">CMS 76or</strain>
    </source>
</reference>
<name>A0A0A6YCG6_KOCRO</name>
<proteinExistence type="predicted"/>
<dbReference type="InterPro" id="IPR036866">
    <property type="entry name" value="RibonucZ/Hydroxyglut_hydro"/>
</dbReference>
<dbReference type="InterPro" id="IPR001279">
    <property type="entry name" value="Metallo-B-lactamas"/>
</dbReference>
<accession>A0A0A6YCG6</accession>